<evidence type="ECO:0000256" key="1">
    <source>
        <dbReference type="ARBA" id="ARBA00022692"/>
    </source>
</evidence>
<feature type="transmembrane region" description="Helical" evidence="4">
    <location>
        <begin position="41"/>
        <end position="60"/>
    </location>
</feature>
<proteinExistence type="predicted"/>
<reference evidence="6 7" key="1">
    <citation type="submission" date="2024-01" db="EMBL/GenBank/DDBJ databases">
        <title>Multi-omics insights into the function and evolution of sodium benzoate biodegradation pathways in Benzoatithermus flavus gen. nov., sp. nov. from hot spring.</title>
        <authorList>
            <person name="Hu C.-J."/>
            <person name="Li W.-J."/>
        </authorList>
    </citation>
    <scope>NUCLEOTIDE SEQUENCE [LARGE SCALE GENOMIC DNA]</scope>
    <source>
        <strain evidence="6 7">SYSU G07066</strain>
    </source>
</reference>
<evidence type="ECO:0000313" key="7">
    <source>
        <dbReference type="Proteomes" id="UP001375743"/>
    </source>
</evidence>
<organism evidence="6 7">
    <name type="scientific">Benzoatithermus flavus</name>
    <dbReference type="NCBI Taxonomy" id="3108223"/>
    <lineage>
        <taxon>Bacteria</taxon>
        <taxon>Pseudomonadati</taxon>
        <taxon>Pseudomonadota</taxon>
        <taxon>Alphaproteobacteria</taxon>
        <taxon>Geminicoccales</taxon>
        <taxon>Geminicoccaceae</taxon>
        <taxon>Benzoatithermus</taxon>
    </lineage>
</organism>
<evidence type="ECO:0000259" key="5">
    <source>
        <dbReference type="PROSITE" id="PS51503"/>
    </source>
</evidence>
<keyword evidence="2 4" id="KW-1133">Transmembrane helix</keyword>
<evidence type="ECO:0000256" key="4">
    <source>
        <dbReference type="SAM" id="Phobius"/>
    </source>
</evidence>
<dbReference type="PROSITE" id="PS51503">
    <property type="entry name" value="HIG1"/>
    <property type="match status" value="1"/>
</dbReference>
<keyword evidence="1 4" id="KW-0812">Transmembrane</keyword>
<evidence type="ECO:0000256" key="3">
    <source>
        <dbReference type="ARBA" id="ARBA00023136"/>
    </source>
</evidence>
<evidence type="ECO:0000256" key="2">
    <source>
        <dbReference type="ARBA" id="ARBA00022989"/>
    </source>
</evidence>
<feature type="domain" description="HIG1" evidence="5">
    <location>
        <begin position="1"/>
        <end position="63"/>
    </location>
</feature>
<protein>
    <submittedName>
        <fullName evidence="6">Twin transmembrane helix small protein</fullName>
    </submittedName>
</protein>
<dbReference type="RefSeq" id="WP_418158106.1">
    <property type="nucleotide sequence ID" value="NZ_JBBLZC010000002.1"/>
</dbReference>
<name>A0ABU8XM56_9PROT</name>
<keyword evidence="3 4" id="KW-0472">Membrane</keyword>
<comment type="caution">
    <text evidence="6">The sequence shown here is derived from an EMBL/GenBank/DDBJ whole genome shotgun (WGS) entry which is preliminary data.</text>
</comment>
<dbReference type="EMBL" id="JBBLZC010000002">
    <property type="protein sequence ID" value="MEK0082258.1"/>
    <property type="molecule type" value="Genomic_DNA"/>
</dbReference>
<dbReference type="Pfam" id="PF04588">
    <property type="entry name" value="HIG_1_N"/>
    <property type="match status" value="1"/>
</dbReference>
<sequence>MNLLPVLLLLAMLATAGVLMVGLVGFFRGGAFNEKYGNKLMRARVGLQLLAVVLLGLLFLTQR</sequence>
<dbReference type="NCBIfam" id="NF033233">
    <property type="entry name" value="twin_helix"/>
    <property type="match status" value="1"/>
</dbReference>
<feature type="transmembrane region" description="Helical" evidence="4">
    <location>
        <begin position="6"/>
        <end position="29"/>
    </location>
</feature>
<dbReference type="InterPro" id="IPR007667">
    <property type="entry name" value="Hypoxia_induced_domain"/>
</dbReference>
<keyword evidence="7" id="KW-1185">Reference proteome</keyword>
<evidence type="ECO:0000313" key="6">
    <source>
        <dbReference type="EMBL" id="MEK0082258.1"/>
    </source>
</evidence>
<gene>
    <name evidence="6" type="ORF">U1T56_03780</name>
</gene>
<dbReference type="Proteomes" id="UP001375743">
    <property type="component" value="Unassembled WGS sequence"/>
</dbReference>
<accession>A0ABU8XM56</accession>